<feature type="region of interest" description="Disordered" evidence="1">
    <location>
        <begin position="1"/>
        <end position="22"/>
    </location>
</feature>
<evidence type="ECO:0008006" key="6">
    <source>
        <dbReference type="Google" id="ProtNLM"/>
    </source>
</evidence>
<evidence type="ECO:0000259" key="3">
    <source>
        <dbReference type="Pfam" id="PF04784"/>
    </source>
</evidence>
<comment type="caution">
    <text evidence="4">The sequence shown here is derived from an EMBL/GenBank/DDBJ whole genome shotgun (WGS) entry which is preliminary data.</text>
</comment>
<feature type="compositionally biased region" description="Low complexity" evidence="1">
    <location>
        <begin position="144"/>
        <end position="167"/>
    </location>
</feature>
<feature type="domain" description="Glutaredoxin" evidence="2">
    <location>
        <begin position="30"/>
        <end position="88"/>
    </location>
</feature>
<accession>A0A835T697</accession>
<name>A0A835T697_CHLIN</name>
<reference evidence="4" key="1">
    <citation type="journal article" date="2020" name="bioRxiv">
        <title>Comparative genomics of Chlamydomonas.</title>
        <authorList>
            <person name="Craig R.J."/>
            <person name="Hasan A.R."/>
            <person name="Ness R.W."/>
            <person name="Keightley P.D."/>
        </authorList>
    </citation>
    <scope>NUCLEOTIDE SEQUENCE</scope>
    <source>
        <strain evidence="4">SAG 7.73</strain>
    </source>
</reference>
<dbReference type="Proteomes" id="UP000650467">
    <property type="component" value="Unassembled WGS sequence"/>
</dbReference>
<protein>
    <recommendedName>
        <fullName evidence="6">Glutaredoxin</fullName>
    </recommendedName>
</protein>
<dbReference type="PANTHER" id="PTHR46361:SF3">
    <property type="entry name" value="ELECTRON CARRIER_ PROTEIN DISULFIDE OXIDOREDUCTASE"/>
    <property type="match status" value="1"/>
</dbReference>
<feature type="domain" description="DUF547" evidence="3">
    <location>
        <begin position="350"/>
        <end position="487"/>
    </location>
</feature>
<dbReference type="PRINTS" id="PR00160">
    <property type="entry name" value="GLUTAREDOXIN"/>
</dbReference>
<evidence type="ECO:0000256" key="1">
    <source>
        <dbReference type="SAM" id="MobiDB-lite"/>
    </source>
</evidence>
<dbReference type="PANTHER" id="PTHR46361">
    <property type="entry name" value="ELECTRON CARRIER/ PROTEIN DISULFIDE OXIDOREDUCTASE"/>
    <property type="match status" value="1"/>
</dbReference>
<evidence type="ECO:0000313" key="5">
    <source>
        <dbReference type="Proteomes" id="UP000650467"/>
    </source>
</evidence>
<dbReference type="InterPro" id="IPR006869">
    <property type="entry name" value="DUF547"/>
</dbReference>
<feature type="region of interest" description="Disordered" evidence="1">
    <location>
        <begin position="138"/>
        <end position="168"/>
    </location>
</feature>
<keyword evidence="5" id="KW-1185">Reference proteome</keyword>
<organism evidence="4 5">
    <name type="scientific">Chlamydomonas incerta</name>
    <dbReference type="NCBI Taxonomy" id="51695"/>
    <lineage>
        <taxon>Eukaryota</taxon>
        <taxon>Viridiplantae</taxon>
        <taxon>Chlorophyta</taxon>
        <taxon>core chlorophytes</taxon>
        <taxon>Chlorophyceae</taxon>
        <taxon>CS clade</taxon>
        <taxon>Chlamydomonadales</taxon>
        <taxon>Chlamydomonadaceae</taxon>
        <taxon>Chlamydomonas</taxon>
    </lineage>
</organism>
<dbReference type="Pfam" id="PF00462">
    <property type="entry name" value="Glutaredoxin"/>
    <property type="match status" value="1"/>
</dbReference>
<dbReference type="InterPro" id="IPR014025">
    <property type="entry name" value="Glutaredoxin_subgr"/>
</dbReference>
<dbReference type="InterPro" id="IPR002109">
    <property type="entry name" value="Glutaredoxin"/>
</dbReference>
<sequence>MPKAAASGAAASAAPAPSSDLTSDLTSARVAVMTTPACPYCRRAKEALTQGGWAYVEVDVAGDERLRQAVRDVTGKRTVPQIFVGGRGVGGCDDLFAAIADGSFQRLLEQAQEQQGSQQAAAVPETLLEAIAEARQRAAEGHDGAAAAGSASSSGAAASPHSPSAAPQRLKELAARMAAVPVQGGVLRLPRKIGSHTLQVFSAQQLAQWLAAAGEPDPHATAAQLLSFNIITPAAAGRAEADRLAARLAAAVLTASSGVQGAEELPLALTCEAPEPESGEALNVQFWWQGPARPANEVATGLRELILRLYDKHLSADGRAVSYGALRADPLFRDFVAATAELQKVDLGPLSREELMAFAINLYNALIVHALVALRLTRMSTAQRATFYSRTAKYDIGGLDYTADDLEQGVLRGNRAGASNLWNLLGLHGLAGGFWKPDNPRLAKVVRPMDPRIHFALVCGARSCPPIRLYSAANLDEGLAAAAEAFLGGEVEVDVARREVRLSKIFKWYAVDFGANKAERLAYVASLLQQPARGQLEGLLAAAAAGGPQIRVSYKEYDWSLNGTD</sequence>
<dbReference type="EMBL" id="JAEHOC010000008">
    <property type="protein sequence ID" value="KAG2439584.1"/>
    <property type="molecule type" value="Genomic_DNA"/>
</dbReference>
<dbReference type="Pfam" id="PF04784">
    <property type="entry name" value="DUF547"/>
    <property type="match status" value="1"/>
</dbReference>
<gene>
    <name evidence="4" type="ORF">HXX76_004936</name>
</gene>
<dbReference type="AlphaFoldDB" id="A0A835T697"/>
<evidence type="ECO:0000313" key="4">
    <source>
        <dbReference type="EMBL" id="KAG2439584.1"/>
    </source>
</evidence>
<dbReference type="OrthoDB" id="418495at2759"/>
<dbReference type="Gene3D" id="3.40.30.10">
    <property type="entry name" value="Glutaredoxin"/>
    <property type="match status" value="1"/>
</dbReference>
<proteinExistence type="predicted"/>
<dbReference type="InterPro" id="IPR036249">
    <property type="entry name" value="Thioredoxin-like_sf"/>
</dbReference>
<feature type="compositionally biased region" description="Low complexity" evidence="1">
    <location>
        <begin position="1"/>
        <end position="19"/>
    </location>
</feature>
<dbReference type="SUPFAM" id="SSF52833">
    <property type="entry name" value="Thioredoxin-like"/>
    <property type="match status" value="1"/>
</dbReference>
<dbReference type="PROSITE" id="PS51354">
    <property type="entry name" value="GLUTAREDOXIN_2"/>
    <property type="match status" value="1"/>
</dbReference>
<evidence type="ECO:0000259" key="2">
    <source>
        <dbReference type="Pfam" id="PF00462"/>
    </source>
</evidence>